<keyword evidence="2" id="KW-0812">Transmembrane</keyword>
<feature type="transmembrane region" description="Helical" evidence="2">
    <location>
        <begin position="248"/>
        <end position="269"/>
    </location>
</feature>
<keyword evidence="2" id="KW-1133">Transmembrane helix</keyword>
<accession>A0ABV7H7P3</accession>
<organism evidence="3 4">
    <name type="scientific">Piscinibacterium candidicorallinum</name>
    <dbReference type="NCBI Taxonomy" id="1793872"/>
    <lineage>
        <taxon>Bacteria</taxon>
        <taxon>Pseudomonadati</taxon>
        <taxon>Pseudomonadota</taxon>
        <taxon>Betaproteobacteria</taxon>
        <taxon>Burkholderiales</taxon>
        <taxon>Piscinibacterium</taxon>
    </lineage>
</organism>
<name>A0ABV7H7P3_9BURK</name>
<sequence>MQFDTLLERTDAGISEIYNKSNRLTQSERVVLLMIDGRADVAALIEKMPSLSMPRVFMAIRRLGELGLISERIMSPTADVPAVEIDDDIRQQFLQQTADDPITIIRAPTEGNEGPTTIPPGQFDKMVRQTTLPMTPAQEQLNALMAAKAQGAAAASTELTPAATQVIDVAKQQETIRTQAARLIAEGDPNVEVVEAKSHDRDPLETVGPTTVGAFATTGAIPKPLPPAASRTQSVPVRKKRKPKGTPWYVYAVMLFGVLLIGLATMQAMR</sequence>
<feature type="region of interest" description="Disordered" evidence="1">
    <location>
        <begin position="220"/>
        <end position="241"/>
    </location>
</feature>
<gene>
    <name evidence="3" type="ORF">ACFOEN_13270</name>
</gene>
<dbReference type="RefSeq" id="WP_377304691.1">
    <property type="nucleotide sequence ID" value="NZ_CP180191.1"/>
</dbReference>
<dbReference type="Proteomes" id="UP001595556">
    <property type="component" value="Unassembled WGS sequence"/>
</dbReference>
<evidence type="ECO:0000313" key="4">
    <source>
        <dbReference type="Proteomes" id="UP001595556"/>
    </source>
</evidence>
<comment type="caution">
    <text evidence="3">The sequence shown here is derived from an EMBL/GenBank/DDBJ whole genome shotgun (WGS) entry which is preliminary data.</text>
</comment>
<evidence type="ECO:0000256" key="1">
    <source>
        <dbReference type="SAM" id="MobiDB-lite"/>
    </source>
</evidence>
<dbReference type="EMBL" id="JBHRTI010000007">
    <property type="protein sequence ID" value="MFC3148596.1"/>
    <property type="molecule type" value="Genomic_DNA"/>
</dbReference>
<reference evidence="4" key="1">
    <citation type="journal article" date="2019" name="Int. J. Syst. Evol. Microbiol.">
        <title>The Global Catalogue of Microorganisms (GCM) 10K type strain sequencing project: providing services to taxonomists for standard genome sequencing and annotation.</title>
        <authorList>
            <consortium name="The Broad Institute Genomics Platform"/>
            <consortium name="The Broad Institute Genome Sequencing Center for Infectious Disease"/>
            <person name="Wu L."/>
            <person name="Ma J."/>
        </authorList>
    </citation>
    <scope>NUCLEOTIDE SEQUENCE [LARGE SCALE GENOMIC DNA]</scope>
    <source>
        <strain evidence="4">KCTC 52168</strain>
    </source>
</reference>
<keyword evidence="2" id="KW-0472">Membrane</keyword>
<keyword evidence="4" id="KW-1185">Reference proteome</keyword>
<evidence type="ECO:0000256" key="2">
    <source>
        <dbReference type="SAM" id="Phobius"/>
    </source>
</evidence>
<protein>
    <submittedName>
        <fullName evidence="3">Uncharacterized protein</fullName>
    </submittedName>
</protein>
<proteinExistence type="predicted"/>
<evidence type="ECO:0000313" key="3">
    <source>
        <dbReference type="EMBL" id="MFC3148596.1"/>
    </source>
</evidence>